<dbReference type="EMBL" id="JBHMBC010000039">
    <property type="protein sequence ID" value="MFB9821949.1"/>
    <property type="molecule type" value="Genomic_DNA"/>
</dbReference>
<keyword evidence="1" id="KW-0732">Signal</keyword>
<protein>
    <recommendedName>
        <fullName evidence="4">Secreted protein</fullName>
    </recommendedName>
</protein>
<comment type="caution">
    <text evidence="2">The sequence shown here is derived from an EMBL/GenBank/DDBJ whole genome shotgun (WGS) entry which is preliminary data.</text>
</comment>
<sequence>MSLSMAVALVFSALLGIGGANAAPTTADPGSYMPAPPLPIEASSPKVKADFDAHLAKVKEEIRVNGGKIVGEQKVAYEPAPAKAAGKKAGSVTPMAFPSGCGLYVITYFDYHSNTYSSAVHSALTSCTYSVYYIGMDSILNKYDTYWGWWDQVGEGSNAAYYVSSLTSAATFTCTTGNNSGFSGSTTGELYSGGTRYTAAAYDGTYFWACGN</sequence>
<feature type="signal peptide" evidence="1">
    <location>
        <begin position="1"/>
        <end position="22"/>
    </location>
</feature>
<evidence type="ECO:0000313" key="3">
    <source>
        <dbReference type="Proteomes" id="UP001589702"/>
    </source>
</evidence>
<reference evidence="2 3" key="1">
    <citation type="submission" date="2024-09" db="EMBL/GenBank/DDBJ databases">
        <authorList>
            <person name="Sun Q."/>
            <person name="Mori K."/>
        </authorList>
    </citation>
    <scope>NUCLEOTIDE SEQUENCE [LARGE SCALE GENOMIC DNA]</scope>
    <source>
        <strain evidence="2 3">JCM 1334</strain>
    </source>
</reference>
<accession>A0ABV5Y4M8</accession>
<dbReference type="RefSeq" id="WP_344788183.1">
    <property type="nucleotide sequence ID" value="NZ_BAAAWN010000001.1"/>
</dbReference>
<feature type="chain" id="PRO_5047498902" description="Secreted protein" evidence="1">
    <location>
        <begin position="23"/>
        <end position="212"/>
    </location>
</feature>
<dbReference type="Proteomes" id="UP001589702">
    <property type="component" value="Unassembled WGS sequence"/>
</dbReference>
<keyword evidence="3" id="KW-1185">Reference proteome</keyword>
<proteinExistence type="predicted"/>
<evidence type="ECO:0000256" key="1">
    <source>
        <dbReference type="SAM" id="SignalP"/>
    </source>
</evidence>
<evidence type="ECO:0008006" key="4">
    <source>
        <dbReference type="Google" id="ProtNLM"/>
    </source>
</evidence>
<evidence type="ECO:0000313" key="2">
    <source>
        <dbReference type="EMBL" id="MFB9821949.1"/>
    </source>
</evidence>
<organism evidence="2 3">
    <name type="scientific">Arthrobacter ramosus</name>
    <dbReference type="NCBI Taxonomy" id="1672"/>
    <lineage>
        <taxon>Bacteria</taxon>
        <taxon>Bacillati</taxon>
        <taxon>Actinomycetota</taxon>
        <taxon>Actinomycetes</taxon>
        <taxon>Micrococcales</taxon>
        <taxon>Micrococcaceae</taxon>
        <taxon>Arthrobacter</taxon>
    </lineage>
</organism>
<name>A0ABV5Y4M8_ARTRM</name>
<gene>
    <name evidence="2" type="ORF">ACFFP1_20965</name>
</gene>